<protein>
    <submittedName>
        <fullName evidence="1">Uncharacterized protein</fullName>
    </submittedName>
</protein>
<comment type="caution">
    <text evidence="1">The sequence shown here is derived from an EMBL/GenBank/DDBJ whole genome shotgun (WGS) entry which is preliminary data.</text>
</comment>
<dbReference type="EMBL" id="BPLR01019646">
    <property type="protein sequence ID" value="GIX70069.1"/>
    <property type="molecule type" value="Genomic_DNA"/>
</dbReference>
<evidence type="ECO:0000313" key="1">
    <source>
        <dbReference type="EMBL" id="GIX70069.1"/>
    </source>
</evidence>
<evidence type="ECO:0000313" key="2">
    <source>
        <dbReference type="Proteomes" id="UP001054945"/>
    </source>
</evidence>
<accession>A0AAV4MDI0</accession>
<organism evidence="1 2">
    <name type="scientific">Caerostris extrusa</name>
    <name type="common">Bark spider</name>
    <name type="synonym">Caerostris bankana</name>
    <dbReference type="NCBI Taxonomy" id="172846"/>
    <lineage>
        <taxon>Eukaryota</taxon>
        <taxon>Metazoa</taxon>
        <taxon>Ecdysozoa</taxon>
        <taxon>Arthropoda</taxon>
        <taxon>Chelicerata</taxon>
        <taxon>Arachnida</taxon>
        <taxon>Araneae</taxon>
        <taxon>Araneomorphae</taxon>
        <taxon>Entelegynae</taxon>
        <taxon>Araneoidea</taxon>
        <taxon>Araneidae</taxon>
        <taxon>Caerostris</taxon>
    </lineage>
</organism>
<sequence>MRYGDKQRFNSNYPKSLTKFVSKALKLIYFPSNLRQTSRNEYDSNAINWCHIKTKPIPHFLPTLKYKSFATQFLLIQIRALNPGLMSADGRSKSRSPTNCLLGNCIARLNNSEKLFFTLAFQSWGPSALLEEFGYTGSETSVNRFYYGPA</sequence>
<proteinExistence type="predicted"/>
<keyword evidence="2" id="KW-1185">Reference proteome</keyword>
<gene>
    <name evidence="1" type="ORF">CEXT_69251</name>
</gene>
<reference evidence="1 2" key="1">
    <citation type="submission" date="2021-06" db="EMBL/GenBank/DDBJ databases">
        <title>Caerostris extrusa draft genome.</title>
        <authorList>
            <person name="Kono N."/>
            <person name="Arakawa K."/>
        </authorList>
    </citation>
    <scope>NUCLEOTIDE SEQUENCE [LARGE SCALE GENOMIC DNA]</scope>
</reference>
<dbReference type="AlphaFoldDB" id="A0AAV4MDI0"/>
<dbReference type="Proteomes" id="UP001054945">
    <property type="component" value="Unassembled WGS sequence"/>
</dbReference>
<name>A0AAV4MDI0_CAEEX</name>